<name>A0A392NFN3_9FABA</name>
<gene>
    <name evidence="1" type="ORF">A2U01_0019373</name>
</gene>
<evidence type="ECO:0000313" key="1">
    <source>
        <dbReference type="EMBL" id="MCH98371.1"/>
    </source>
</evidence>
<dbReference type="AlphaFoldDB" id="A0A392NFN3"/>
<evidence type="ECO:0000313" key="2">
    <source>
        <dbReference type="Proteomes" id="UP000265520"/>
    </source>
</evidence>
<accession>A0A392NFN3</accession>
<sequence>NIVEHQCTVAIGKQCAAIEKQSTGMQRKLIYDFHKPAI</sequence>
<protein>
    <submittedName>
        <fullName evidence="1">Uncharacterized protein</fullName>
    </submittedName>
</protein>
<keyword evidence="2" id="KW-1185">Reference proteome</keyword>
<reference evidence="1 2" key="1">
    <citation type="journal article" date="2018" name="Front. Plant Sci.">
        <title>Red Clover (Trifolium pratense) and Zigzag Clover (T. medium) - A Picture of Genomic Similarities and Differences.</title>
        <authorList>
            <person name="Dluhosova J."/>
            <person name="Istvanek J."/>
            <person name="Nedelnik J."/>
            <person name="Repkova J."/>
        </authorList>
    </citation>
    <scope>NUCLEOTIDE SEQUENCE [LARGE SCALE GENOMIC DNA]</scope>
    <source>
        <strain evidence="2">cv. 10/8</strain>
        <tissue evidence="1">Leaf</tissue>
    </source>
</reference>
<dbReference type="Proteomes" id="UP000265520">
    <property type="component" value="Unassembled WGS sequence"/>
</dbReference>
<dbReference type="EMBL" id="LXQA010037415">
    <property type="protein sequence ID" value="MCH98371.1"/>
    <property type="molecule type" value="Genomic_DNA"/>
</dbReference>
<organism evidence="1 2">
    <name type="scientific">Trifolium medium</name>
    <dbReference type="NCBI Taxonomy" id="97028"/>
    <lineage>
        <taxon>Eukaryota</taxon>
        <taxon>Viridiplantae</taxon>
        <taxon>Streptophyta</taxon>
        <taxon>Embryophyta</taxon>
        <taxon>Tracheophyta</taxon>
        <taxon>Spermatophyta</taxon>
        <taxon>Magnoliopsida</taxon>
        <taxon>eudicotyledons</taxon>
        <taxon>Gunneridae</taxon>
        <taxon>Pentapetalae</taxon>
        <taxon>rosids</taxon>
        <taxon>fabids</taxon>
        <taxon>Fabales</taxon>
        <taxon>Fabaceae</taxon>
        <taxon>Papilionoideae</taxon>
        <taxon>50 kb inversion clade</taxon>
        <taxon>NPAAA clade</taxon>
        <taxon>Hologalegina</taxon>
        <taxon>IRL clade</taxon>
        <taxon>Trifolieae</taxon>
        <taxon>Trifolium</taxon>
    </lineage>
</organism>
<feature type="non-terminal residue" evidence="1">
    <location>
        <position position="1"/>
    </location>
</feature>
<proteinExistence type="predicted"/>
<comment type="caution">
    <text evidence="1">The sequence shown here is derived from an EMBL/GenBank/DDBJ whole genome shotgun (WGS) entry which is preliminary data.</text>
</comment>